<dbReference type="Proteomes" id="UP000789570">
    <property type="component" value="Unassembled WGS sequence"/>
</dbReference>
<comment type="caution">
    <text evidence="1">The sequence shown here is derived from an EMBL/GenBank/DDBJ whole genome shotgun (WGS) entry which is preliminary data.</text>
</comment>
<protein>
    <submittedName>
        <fullName evidence="1">8767_t:CDS:1</fullName>
    </submittedName>
</protein>
<evidence type="ECO:0000313" key="1">
    <source>
        <dbReference type="EMBL" id="CAG8703985.1"/>
    </source>
</evidence>
<keyword evidence="2" id="KW-1185">Reference proteome</keyword>
<gene>
    <name evidence="1" type="ORF">FCALED_LOCUS13613</name>
</gene>
<organism evidence="1 2">
    <name type="scientific">Funneliformis caledonium</name>
    <dbReference type="NCBI Taxonomy" id="1117310"/>
    <lineage>
        <taxon>Eukaryota</taxon>
        <taxon>Fungi</taxon>
        <taxon>Fungi incertae sedis</taxon>
        <taxon>Mucoromycota</taxon>
        <taxon>Glomeromycotina</taxon>
        <taxon>Glomeromycetes</taxon>
        <taxon>Glomerales</taxon>
        <taxon>Glomeraceae</taxon>
        <taxon>Funneliformis</taxon>
    </lineage>
</organism>
<reference evidence="1" key="1">
    <citation type="submission" date="2021-06" db="EMBL/GenBank/DDBJ databases">
        <authorList>
            <person name="Kallberg Y."/>
            <person name="Tangrot J."/>
            <person name="Rosling A."/>
        </authorList>
    </citation>
    <scope>NUCLEOTIDE SEQUENCE</scope>
    <source>
        <strain evidence="1">UK204</strain>
    </source>
</reference>
<sequence>MNKLIIVEDSPFEEDLSSDSEISSDDKITMADSKLDNESENTLKKLLSKSHVDIDSPSTEPEIESDFDNKIELLKLILFIEKKLQDEILLPKQKWRLGAVL</sequence>
<dbReference type="EMBL" id="CAJVPQ010008138">
    <property type="protein sequence ID" value="CAG8703985.1"/>
    <property type="molecule type" value="Genomic_DNA"/>
</dbReference>
<name>A0A9N9HT44_9GLOM</name>
<accession>A0A9N9HT44</accession>
<proteinExistence type="predicted"/>
<dbReference type="AlphaFoldDB" id="A0A9N9HT44"/>
<evidence type="ECO:0000313" key="2">
    <source>
        <dbReference type="Proteomes" id="UP000789570"/>
    </source>
</evidence>